<dbReference type="AlphaFoldDB" id="A0A0X8X942"/>
<evidence type="ECO:0000313" key="1">
    <source>
        <dbReference type="EMBL" id="BAU55659.1"/>
    </source>
</evidence>
<sequence>MSVILNYKTQKQILDEWCWAAVASSVALKYSPSSGPTQAFLASQLIDQSCSIVASSDPDAAPAVCHQDFDLQKALMRSKNWSHTFEGKLKFDTICQEIDAGRPVCCQIFWPAFERSHFITIFGYTGPKVVIGDPDKEAGVCSQDFSVFAEGYREGIWTRSYFTKPPQNSPIP</sequence>
<reference evidence="1 2" key="1">
    <citation type="submission" date="2015-12" db="EMBL/GenBank/DDBJ databases">
        <title>Genome sequence of Mucilaginibacter gotjawali.</title>
        <authorList>
            <person name="Lee J.S."/>
            <person name="Lee K.C."/>
            <person name="Kim K.K."/>
            <person name="Lee B.W."/>
        </authorList>
    </citation>
    <scope>NUCLEOTIDE SEQUENCE [LARGE SCALE GENOMIC DNA]</scope>
    <source>
        <strain evidence="1 2">SA3-7</strain>
    </source>
</reference>
<dbReference type="RefSeq" id="WP_096354061.1">
    <property type="nucleotide sequence ID" value="NZ_AP017313.1"/>
</dbReference>
<dbReference type="Gene3D" id="3.90.70.10">
    <property type="entry name" value="Cysteine proteinases"/>
    <property type="match status" value="1"/>
</dbReference>
<protein>
    <submittedName>
        <fullName evidence="1">Uncharacterized protein</fullName>
    </submittedName>
</protein>
<dbReference type="Proteomes" id="UP000218263">
    <property type="component" value="Chromosome"/>
</dbReference>
<accession>A0A0X8X942</accession>
<dbReference type="EMBL" id="AP017313">
    <property type="protein sequence ID" value="BAU55659.1"/>
    <property type="molecule type" value="Genomic_DNA"/>
</dbReference>
<organism evidence="1 2">
    <name type="scientific">Mucilaginibacter gotjawali</name>
    <dbReference type="NCBI Taxonomy" id="1550579"/>
    <lineage>
        <taxon>Bacteria</taxon>
        <taxon>Pseudomonadati</taxon>
        <taxon>Bacteroidota</taxon>
        <taxon>Sphingobacteriia</taxon>
        <taxon>Sphingobacteriales</taxon>
        <taxon>Sphingobacteriaceae</taxon>
        <taxon>Mucilaginibacter</taxon>
    </lineage>
</organism>
<evidence type="ECO:0000313" key="2">
    <source>
        <dbReference type="Proteomes" id="UP000218263"/>
    </source>
</evidence>
<keyword evidence="2" id="KW-1185">Reference proteome</keyword>
<dbReference type="InterPro" id="IPR039564">
    <property type="entry name" value="Peptidase_C39-like"/>
</dbReference>
<name>A0A0X8X942_9SPHI</name>
<proteinExistence type="predicted"/>
<dbReference type="OrthoDB" id="5148996at2"/>
<dbReference type="KEGG" id="mgot:MgSA37_03850"/>
<gene>
    <name evidence="1" type="ORF">MgSA37_03850</name>
</gene>
<dbReference type="Pfam" id="PF13529">
    <property type="entry name" value="Peptidase_C39_2"/>
    <property type="match status" value="1"/>
</dbReference>